<organism evidence="1 2">
    <name type="scientific">Persea americana</name>
    <name type="common">Avocado</name>
    <dbReference type="NCBI Taxonomy" id="3435"/>
    <lineage>
        <taxon>Eukaryota</taxon>
        <taxon>Viridiplantae</taxon>
        <taxon>Streptophyta</taxon>
        <taxon>Embryophyta</taxon>
        <taxon>Tracheophyta</taxon>
        <taxon>Spermatophyta</taxon>
        <taxon>Magnoliopsida</taxon>
        <taxon>Magnoliidae</taxon>
        <taxon>Laurales</taxon>
        <taxon>Lauraceae</taxon>
        <taxon>Persea</taxon>
    </lineage>
</organism>
<keyword evidence="2" id="KW-1185">Reference proteome</keyword>
<gene>
    <name evidence="1" type="ORF">MRB53_004136</name>
</gene>
<dbReference type="Proteomes" id="UP001234297">
    <property type="component" value="Chromosome 1"/>
</dbReference>
<protein>
    <submittedName>
        <fullName evidence="1">Uncharacterized protein</fullName>
    </submittedName>
</protein>
<proteinExistence type="predicted"/>
<evidence type="ECO:0000313" key="1">
    <source>
        <dbReference type="EMBL" id="KAJ8651113.1"/>
    </source>
</evidence>
<comment type="caution">
    <text evidence="1">The sequence shown here is derived from an EMBL/GenBank/DDBJ whole genome shotgun (WGS) entry which is preliminary data.</text>
</comment>
<accession>A0ACC2MZP2</accession>
<sequence length="256" mass="29398">MKNKECVLLPRRFRMVQYLDCLFFSTPSDPDGVIFIRKSDNTFLLYRLCDRKFYEHQWKGTAVSNTIFVEGKLYTLSLEKGKRRKLCGLNDEDWSLAVVDPLFPGDTHTVKMKLKLGNNTRLLQTLGYHVFILVESCGETLLVRMMWNCVRNLSCDVFRANLTRLEWTKVENLGDRVLFLSHGSSISVSASEMGCKGNHIYYIPTKHERLNAVRKVCKRTAPFVEFKLGSDEMIPHSIPACSNFVVGCTWLTPCLP</sequence>
<reference evidence="1 2" key="1">
    <citation type="journal article" date="2022" name="Hortic Res">
        <title>A haplotype resolved chromosomal level avocado genome allows analysis of novel avocado genes.</title>
        <authorList>
            <person name="Nath O."/>
            <person name="Fletcher S.J."/>
            <person name="Hayward A."/>
            <person name="Shaw L.M."/>
            <person name="Masouleh A.K."/>
            <person name="Furtado A."/>
            <person name="Henry R.J."/>
            <person name="Mitter N."/>
        </authorList>
    </citation>
    <scope>NUCLEOTIDE SEQUENCE [LARGE SCALE GENOMIC DNA]</scope>
    <source>
        <strain evidence="2">cv. Hass</strain>
    </source>
</reference>
<dbReference type="EMBL" id="CM056809">
    <property type="protein sequence ID" value="KAJ8651113.1"/>
    <property type="molecule type" value="Genomic_DNA"/>
</dbReference>
<evidence type="ECO:0000313" key="2">
    <source>
        <dbReference type="Proteomes" id="UP001234297"/>
    </source>
</evidence>
<name>A0ACC2MZP2_PERAE</name>